<protein>
    <submittedName>
        <fullName evidence="1">Uncharacterized protein</fullName>
    </submittedName>
</protein>
<reference evidence="1 2" key="1">
    <citation type="journal article" date="2013" name="Curr. Biol.">
        <title>The Genome of the Foraminiferan Reticulomyxa filosa.</title>
        <authorList>
            <person name="Glockner G."/>
            <person name="Hulsmann N."/>
            <person name="Schleicher M."/>
            <person name="Noegel A.A."/>
            <person name="Eichinger L."/>
            <person name="Gallinger C."/>
            <person name="Pawlowski J."/>
            <person name="Sierra R."/>
            <person name="Euteneuer U."/>
            <person name="Pillet L."/>
            <person name="Moustafa A."/>
            <person name="Platzer M."/>
            <person name="Groth M."/>
            <person name="Szafranski K."/>
            <person name="Schliwa M."/>
        </authorList>
    </citation>
    <scope>NUCLEOTIDE SEQUENCE [LARGE SCALE GENOMIC DNA]</scope>
</reference>
<evidence type="ECO:0000313" key="1">
    <source>
        <dbReference type="EMBL" id="ETO05076.1"/>
    </source>
</evidence>
<accession>X6LUL4</accession>
<evidence type="ECO:0000313" key="2">
    <source>
        <dbReference type="Proteomes" id="UP000023152"/>
    </source>
</evidence>
<dbReference type="EMBL" id="ASPP01028570">
    <property type="protein sequence ID" value="ETO05076.1"/>
    <property type="molecule type" value="Genomic_DNA"/>
</dbReference>
<dbReference type="AlphaFoldDB" id="X6LUL4"/>
<dbReference type="Proteomes" id="UP000023152">
    <property type="component" value="Unassembled WGS sequence"/>
</dbReference>
<proteinExistence type="predicted"/>
<name>X6LUL4_RETFI</name>
<sequence>MEMDESSQQEGNVTELSRKEKKELLKKVEKIRRSIQSVLHISRLKSELLGGLVSFPFESRSEWKYYSRLQVSLANIAPGCLSCFVLINESKPKPVWFSVREPDWLLLFVRTQDNSGFASIFMAFPIHCIQVGQSKQDPRILQLTIRSTVCPHECCLPLPNHKDKWQLALFFDSSSEKNVSQSENDKRTRQEAFSALDFIQSNCKRARRRIMNEIARLLAPDDTDNRVVNGKS</sequence>
<gene>
    <name evidence="1" type="ORF">RFI_32321</name>
</gene>
<organism evidence="1 2">
    <name type="scientific">Reticulomyxa filosa</name>
    <dbReference type="NCBI Taxonomy" id="46433"/>
    <lineage>
        <taxon>Eukaryota</taxon>
        <taxon>Sar</taxon>
        <taxon>Rhizaria</taxon>
        <taxon>Retaria</taxon>
        <taxon>Foraminifera</taxon>
        <taxon>Monothalamids</taxon>
        <taxon>Reticulomyxidae</taxon>
        <taxon>Reticulomyxa</taxon>
    </lineage>
</organism>
<comment type="caution">
    <text evidence="1">The sequence shown here is derived from an EMBL/GenBank/DDBJ whole genome shotgun (WGS) entry which is preliminary data.</text>
</comment>
<keyword evidence="2" id="KW-1185">Reference proteome</keyword>